<protein>
    <submittedName>
        <fullName evidence="5">3-keto-5-aminohexanoate cleavage protein</fullName>
    </submittedName>
</protein>
<evidence type="ECO:0000313" key="6">
    <source>
        <dbReference type="Proteomes" id="UP001597024"/>
    </source>
</evidence>
<comment type="caution">
    <text evidence="5">The sequence shown here is derived from an EMBL/GenBank/DDBJ whole genome shotgun (WGS) entry which is preliminary data.</text>
</comment>
<gene>
    <name evidence="5" type="ORF">ACFQ08_17240</name>
</gene>
<dbReference type="Proteomes" id="UP001597024">
    <property type="component" value="Unassembled WGS sequence"/>
</dbReference>
<proteinExistence type="predicted"/>
<keyword evidence="3" id="KW-0479">Metal-binding</keyword>
<evidence type="ECO:0000256" key="3">
    <source>
        <dbReference type="ARBA" id="ARBA00022723"/>
    </source>
</evidence>
<dbReference type="Pfam" id="PF05853">
    <property type="entry name" value="BKACE"/>
    <property type="match status" value="1"/>
</dbReference>
<evidence type="ECO:0000313" key="5">
    <source>
        <dbReference type="EMBL" id="MFD0886293.1"/>
    </source>
</evidence>
<evidence type="ECO:0000256" key="2">
    <source>
        <dbReference type="ARBA" id="ARBA00022679"/>
    </source>
</evidence>
<dbReference type="EMBL" id="JBHTHX010000568">
    <property type="protein sequence ID" value="MFD0886293.1"/>
    <property type="molecule type" value="Genomic_DNA"/>
</dbReference>
<keyword evidence="6" id="KW-1185">Reference proteome</keyword>
<sequence length="71" mass="7432">MSRITLKACLNGGRRPSEHPAVPVTPLELAEAAREALGAGVTAVHMHPRDEAGRESLSAVHIGAAVRAVRD</sequence>
<dbReference type="PANTHER" id="PTHR37418">
    <property type="entry name" value="3-KETO-5-AMINOHEXANOATE CLEAVAGE ENZYME-RELATED"/>
    <property type="match status" value="1"/>
</dbReference>
<dbReference type="Gene3D" id="3.20.20.70">
    <property type="entry name" value="Aldolase class I"/>
    <property type="match status" value="1"/>
</dbReference>
<dbReference type="InterPro" id="IPR013785">
    <property type="entry name" value="Aldolase_TIM"/>
</dbReference>
<evidence type="ECO:0000256" key="4">
    <source>
        <dbReference type="ARBA" id="ARBA00022833"/>
    </source>
</evidence>
<accession>A0ABW3DR07</accession>
<keyword evidence="2" id="KW-0808">Transferase</keyword>
<dbReference type="PANTHER" id="PTHR37418:SF2">
    <property type="entry name" value="3-KETO-5-AMINOHEXANOATE CLEAVAGE ENZYME"/>
    <property type="match status" value="1"/>
</dbReference>
<reference evidence="6" key="1">
    <citation type="journal article" date="2019" name="Int. J. Syst. Evol. Microbiol.">
        <title>The Global Catalogue of Microorganisms (GCM) 10K type strain sequencing project: providing services to taxonomists for standard genome sequencing and annotation.</title>
        <authorList>
            <consortium name="The Broad Institute Genomics Platform"/>
            <consortium name="The Broad Institute Genome Sequencing Center for Infectious Disease"/>
            <person name="Wu L."/>
            <person name="Ma J."/>
        </authorList>
    </citation>
    <scope>NUCLEOTIDE SEQUENCE [LARGE SCALE GENOMIC DNA]</scope>
    <source>
        <strain evidence="6">CCUG 62974</strain>
    </source>
</reference>
<name>A0ABW3DR07_9ACTN</name>
<evidence type="ECO:0000256" key="1">
    <source>
        <dbReference type="ARBA" id="ARBA00001947"/>
    </source>
</evidence>
<organism evidence="5 6">
    <name type="scientific">Streptosporangium algeriense</name>
    <dbReference type="NCBI Taxonomy" id="1682748"/>
    <lineage>
        <taxon>Bacteria</taxon>
        <taxon>Bacillati</taxon>
        <taxon>Actinomycetota</taxon>
        <taxon>Actinomycetes</taxon>
        <taxon>Streptosporangiales</taxon>
        <taxon>Streptosporangiaceae</taxon>
        <taxon>Streptosporangium</taxon>
    </lineage>
</organism>
<keyword evidence="4" id="KW-0862">Zinc</keyword>
<feature type="non-terminal residue" evidence="5">
    <location>
        <position position="71"/>
    </location>
</feature>
<dbReference type="InterPro" id="IPR008567">
    <property type="entry name" value="BKACE"/>
</dbReference>
<comment type="cofactor">
    <cofactor evidence="1">
        <name>Zn(2+)</name>
        <dbReference type="ChEBI" id="CHEBI:29105"/>
    </cofactor>
</comment>